<proteinExistence type="predicted"/>
<dbReference type="RefSeq" id="WP_010885226.1">
    <property type="nucleotide sequence ID" value="NZ_DUJN01000008.1"/>
</dbReference>
<dbReference type="AlphaFoldDB" id="A0A832W8H1"/>
<protein>
    <submittedName>
        <fullName evidence="2">DUF2079 domain-containing protein</fullName>
    </submittedName>
</protein>
<evidence type="ECO:0000256" key="1">
    <source>
        <dbReference type="SAM" id="Phobius"/>
    </source>
</evidence>
<reference evidence="2" key="1">
    <citation type="journal article" date="2020" name="bioRxiv">
        <title>A rank-normalized archaeal taxonomy based on genome phylogeny resolves widespread incomplete and uneven classifications.</title>
        <authorList>
            <person name="Rinke C."/>
            <person name="Chuvochina M."/>
            <person name="Mussig A.J."/>
            <person name="Chaumeil P.-A."/>
            <person name="Waite D.W."/>
            <person name="Whitman W.B."/>
            <person name="Parks D.H."/>
            <person name="Hugenholtz P."/>
        </authorList>
    </citation>
    <scope>NUCLEOTIDE SEQUENCE</scope>
    <source>
        <strain evidence="2">UBA8834</strain>
    </source>
</reference>
<evidence type="ECO:0000313" key="3">
    <source>
        <dbReference type="Proteomes" id="UP000617544"/>
    </source>
</evidence>
<evidence type="ECO:0000313" key="2">
    <source>
        <dbReference type="EMBL" id="HII61818.1"/>
    </source>
</evidence>
<feature type="transmembrane region" description="Helical" evidence="1">
    <location>
        <begin position="151"/>
        <end position="167"/>
    </location>
</feature>
<keyword evidence="1" id="KW-1133">Transmembrane helix</keyword>
<accession>A0A832W8H1</accession>
<dbReference type="GeneID" id="1443461"/>
<sequence>MREIRIPKALTLLFIVYMVVFGSYSVLKCLTFRIQAYDTGIYMQSLWTAAEGKLFYNTPEAQGLGWELPSSSHFGVHFQPILFFLIPIYKLFPYPETLLLLETLAMAIAIFPLYALAYEILNDERKSLLISLLYLMNPAIHGINRYDFHPVAFAIPPIFLLMYYWVKGEYKKGFLISILVLLVKEDAGLILISLGIAFTLQNIANVNFLGIIKRNIKNINLMLLGMLWITLSVFVIIPFFGKHSYSYHFYSLQVHFPNLALWMITINLMAFAFLPLLKPKLLLATLPLWLELILSPMYGMVKIGYHYPYMLVPMLALISIYALKEVNISSKIILGISLSSMVLFSPLINLSNSPDVAGARYHQLVKDYIENKEKYKCLLQEIQKYKDFKGKLVVQDRIFPYLASNENVYLLRGVNIEDSDIILFYPGFQDLYSKYYAPIIRDLNKAIFLCSNS</sequence>
<feature type="transmembrane region" description="Helical" evidence="1">
    <location>
        <begin position="221"/>
        <end position="240"/>
    </location>
</feature>
<feature type="transmembrane region" description="Helical" evidence="1">
    <location>
        <begin position="307"/>
        <end position="323"/>
    </location>
</feature>
<feature type="transmembrane region" description="Helical" evidence="1">
    <location>
        <begin position="9"/>
        <end position="27"/>
    </location>
</feature>
<dbReference type="EMBL" id="DUJN01000008">
    <property type="protein sequence ID" value="HII61818.1"/>
    <property type="molecule type" value="Genomic_DNA"/>
</dbReference>
<dbReference type="OMA" id="FQSTAFE"/>
<keyword evidence="1" id="KW-0812">Transmembrane</keyword>
<gene>
    <name evidence="2" type="ORF">HA331_08810</name>
</gene>
<dbReference type="Proteomes" id="UP000617544">
    <property type="component" value="Unassembled WGS sequence"/>
</dbReference>
<keyword evidence="1" id="KW-0472">Membrane</keyword>
<name>A0A832W8H1_PYRHR</name>
<organism evidence="2 3">
    <name type="scientific">Pyrococcus horikoshii</name>
    <dbReference type="NCBI Taxonomy" id="53953"/>
    <lineage>
        <taxon>Archaea</taxon>
        <taxon>Methanobacteriati</taxon>
        <taxon>Methanobacteriota</taxon>
        <taxon>Thermococci</taxon>
        <taxon>Thermococcales</taxon>
        <taxon>Thermococcaceae</taxon>
        <taxon>Pyrococcus</taxon>
    </lineage>
</organism>
<dbReference type="InterPro" id="IPR018650">
    <property type="entry name" value="STSV1_Orf64"/>
</dbReference>
<feature type="transmembrane region" description="Helical" evidence="1">
    <location>
        <begin position="99"/>
        <end position="121"/>
    </location>
</feature>
<comment type="caution">
    <text evidence="2">The sequence shown here is derived from an EMBL/GenBank/DDBJ whole genome shotgun (WGS) entry which is preliminary data.</text>
</comment>
<feature type="transmembrane region" description="Helical" evidence="1">
    <location>
        <begin position="187"/>
        <end position="209"/>
    </location>
</feature>
<dbReference type="Pfam" id="PF09852">
    <property type="entry name" value="DUF2079"/>
    <property type="match status" value="1"/>
</dbReference>
<feature type="transmembrane region" description="Helical" evidence="1">
    <location>
        <begin position="252"/>
        <end position="274"/>
    </location>
</feature>
<feature type="transmembrane region" description="Helical" evidence="1">
    <location>
        <begin position="332"/>
        <end position="350"/>
    </location>
</feature>